<dbReference type="EMBL" id="BKCJ011359787">
    <property type="protein sequence ID" value="GFD25321.1"/>
    <property type="molecule type" value="Genomic_DNA"/>
</dbReference>
<organism evidence="2">
    <name type="scientific">Tanacetum cinerariifolium</name>
    <name type="common">Dalmatian daisy</name>
    <name type="synonym">Chrysanthemum cinerariifolium</name>
    <dbReference type="NCBI Taxonomy" id="118510"/>
    <lineage>
        <taxon>Eukaryota</taxon>
        <taxon>Viridiplantae</taxon>
        <taxon>Streptophyta</taxon>
        <taxon>Embryophyta</taxon>
        <taxon>Tracheophyta</taxon>
        <taxon>Spermatophyta</taxon>
        <taxon>Magnoliopsida</taxon>
        <taxon>eudicotyledons</taxon>
        <taxon>Gunneridae</taxon>
        <taxon>Pentapetalae</taxon>
        <taxon>asterids</taxon>
        <taxon>campanulids</taxon>
        <taxon>Asterales</taxon>
        <taxon>Asteraceae</taxon>
        <taxon>Asteroideae</taxon>
        <taxon>Anthemideae</taxon>
        <taxon>Anthemidinae</taxon>
        <taxon>Tanacetum</taxon>
    </lineage>
</organism>
<proteinExistence type="predicted"/>
<feature type="non-terminal residue" evidence="2">
    <location>
        <position position="29"/>
    </location>
</feature>
<dbReference type="AlphaFoldDB" id="A0A699UUW1"/>
<feature type="compositionally biased region" description="Basic and acidic residues" evidence="1">
    <location>
        <begin position="18"/>
        <end position="29"/>
    </location>
</feature>
<protein>
    <submittedName>
        <fullName evidence="2">Uncharacterized protein</fullName>
    </submittedName>
</protein>
<evidence type="ECO:0000256" key="1">
    <source>
        <dbReference type="SAM" id="MobiDB-lite"/>
    </source>
</evidence>
<feature type="region of interest" description="Disordered" evidence="1">
    <location>
        <begin position="1"/>
        <end position="29"/>
    </location>
</feature>
<accession>A0A699UUW1</accession>
<comment type="caution">
    <text evidence="2">The sequence shown here is derived from an EMBL/GenBank/DDBJ whole genome shotgun (WGS) entry which is preliminary data.</text>
</comment>
<gene>
    <name evidence="2" type="ORF">Tci_897290</name>
</gene>
<evidence type="ECO:0000313" key="2">
    <source>
        <dbReference type="EMBL" id="GFD25321.1"/>
    </source>
</evidence>
<name>A0A699UUW1_TANCI</name>
<reference evidence="2" key="1">
    <citation type="journal article" date="2019" name="Sci. Rep.">
        <title>Draft genome of Tanacetum cinerariifolium, the natural source of mosquito coil.</title>
        <authorList>
            <person name="Yamashiro T."/>
            <person name="Shiraishi A."/>
            <person name="Satake H."/>
            <person name="Nakayama K."/>
        </authorList>
    </citation>
    <scope>NUCLEOTIDE SEQUENCE</scope>
</reference>
<sequence>MENEKDSVNKQQISDARAFGERHLENGSK</sequence>